<dbReference type="PRINTS" id="PR00502">
    <property type="entry name" value="NUDIXFAMILY"/>
</dbReference>
<evidence type="ECO:0000259" key="4">
    <source>
        <dbReference type="PROSITE" id="PS51462"/>
    </source>
</evidence>
<dbReference type="KEGG" id="prt:AUC31_01940"/>
<evidence type="ECO:0000313" key="5">
    <source>
        <dbReference type="EMBL" id="ALS74089.1"/>
    </source>
</evidence>
<dbReference type="InterPro" id="IPR020476">
    <property type="entry name" value="Nudix_hydrolase"/>
</dbReference>
<dbReference type="EMBL" id="CP013659">
    <property type="protein sequence ID" value="ALS74089.1"/>
    <property type="molecule type" value="Genomic_DNA"/>
</dbReference>
<reference evidence="5" key="1">
    <citation type="submission" date="2016-01" db="EMBL/GenBank/DDBJ databases">
        <title>Complete genome of Planococcus rifietoensis type strain M8.</title>
        <authorList>
            <person name="See-Too W.S."/>
        </authorList>
    </citation>
    <scope>NUCLEOTIDE SEQUENCE [LARGE SCALE GENOMIC DNA]</scope>
    <source>
        <strain evidence="5">M8</strain>
    </source>
</reference>
<dbReference type="PANTHER" id="PTHR11839">
    <property type="entry name" value="UDP/ADP-SUGAR PYROPHOSPHATASE"/>
    <property type="match status" value="1"/>
</dbReference>
<dbReference type="PROSITE" id="PS51462">
    <property type="entry name" value="NUDIX"/>
    <property type="match status" value="1"/>
</dbReference>
<organism evidence="5 6">
    <name type="scientific">Planococcus rifietoensis</name>
    <dbReference type="NCBI Taxonomy" id="200991"/>
    <lineage>
        <taxon>Bacteria</taxon>
        <taxon>Bacillati</taxon>
        <taxon>Bacillota</taxon>
        <taxon>Bacilli</taxon>
        <taxon>Bacillales</taxon>
        <taxon>Caryophanaceae</taxon>
        <taxon>Planococcus</taxon>
    </lineage>
</organism>
<evidence type="ECO:0000256" key="3">
    <source>
        <dbReference type="RuleBase" id="RU003476"/>
    </source>
</evidence>
<evidence type="ECO:0000313" key="6">
    <source>
        <dbReference type="Proteomes" id="UP000067683"/>
    </source>
</evidence>
<dbReference type="InterPro" id="IPR020084">
    <property type="entry name" value="NUDIX_hydrolase_CS"/>
</dbReference>
<keyword evidence="6" id="KW-1185">Reference proteome</keyword>
<dbReference type="STRING" id="200991.AUC31_01940"/>
<dbReference type="SUPFAM" id="SSF55811">
    <property type="entry name" value="Nudix"/>
    <property type="match status" value="1"/>
</dbReference>
<dbReference type="CDD" id="cd03424">
    <property type="entry name" value="NUDIX_ADPRase_Nudt5_UGPPase_Nudt14"/>
    <property type="match status" value="1"/>
</dbReference>
<sequence>MKAWETLSTEYLYKNSFGNLRKEQCRLPNGIIIDNFYVNEYSDWVNAVVLTESMQLVLVKQYRHGTRGFYLEIPAGKLEENETSEQGILREVLEETGFTSNKNPILLGEHMVNPAIQNNKISTYLITDAFKTKDQQLDDTEEIDVKLIGFEEFDDLILNQTIETQLFTASAYYMAKSFLNK</sequence>
<dbReference type="Proteomes" id="UP000067683">
    <property type="component" value="Chromosome"/>
</dbReference>
<dbReference type="GO" id="GO:0005829">
    <property type="term" value="C:cytosol"/>
    <property type="evidence" value="ECO:0007669"/>
    <property type="project" value="TreeGrafter"/>
</dbReference>
<gene>
    <name evidence="5" type="ORF">AUC31_01940</name>
</gene>
<comment type="similarity">
    <text evidence="3">Belongs to the Nudix hydrolase family.</text>
</comment>
<dbReference type="GO" id="GO:0019693">
    <property type="term" value="P:ribose phosphate metabolic process"/>
    <property type="evidence" value="ECO:0007669"/>
    <property type="project" value="TreeGrafter"/>
</dbReference>
<feature type="domain" description="Nudix hydrolase" evidence="4">
    <location>
        <begin position="40"/>
        <end position="170"/>
    </location>
</feature>
<dbReference type="OrthoDB" id="9806150at2"/>
<evidence type="ECO:0000256" key="2">
    <source>
        <dbReference type="ARBA" id="ARBA00022801"/>
    </source>
</evidence>
<dbReference type="InterPro" id="IPR000086">
    <property type="entry name" value="NUDIX_hydrolase_dom"/>
</dbReference>
<comment type="cofactor">
    <cofactor evidence="1">
        <name>Mg(2+)</name>
        <dbReference type="ChEBI" id="CHEBI:18420"/>
    </cofactor>
</comment>
<dbReference type="InterPro" id="IPR015797">
    <property type="entry name" value="NUDIX_hydrolase-like_dom_sf"/>
</dbReference>
<accession>A0A0U2N390</accession>
<proteinExistence type="inferred from homology"/>
<dbReference type="PANTHER" id="PTHR11839:SF18">
    <property type="entry name" value="NUDIX HYDROLASE DOMAIN-CONTAINING PROTEIN"/>
    <property type="match status" value="1"/>
</dbReference>
<protein>
    <submittedName>
        <fullName evidence="5">ADP-ribose pyrophosphatase</fullName>
    </submittedName>
</protein>
<dbReference type="GO" id="GO:0016462">
    <property type="term" value="F:pyrophosphatase activity"/>
    <property type="evidence" value="ECO:0007669"/>
    <property type="project" value="UniProtKB-ARBA"/>
</dbReference>
<dbReference type="Gene3D" id="3.90.79.10">
    <property type="entry name" value="Nucleoside Triphosphate Pyrophosphohydrolase"/>
    <property type="match status" value="1"/>
</dbReference>
<name>A0A0U2N390_9BACL</name>
<dbReference type="Pfam" id="PF00293">
    <property type="entry name" value="NUDIX"/>
    <property type="match status" value="1"/>
</dbReference>
<dbReference type="GO" id="GO:0006753">
    <property type="term" value="P:nucleoside phosphate metabolic process"/>
    <property type="evidence" value="ECO:0007669"/>
    <property type="project" value="TreeGrafter"/>
</dbReference>
<evidence type="ECO:0000256" key="1">
    <source>
        <dbReference type="ARBA" id="ARBA00001946"/>
    </source>
</evidence>
<dbReference type="AlphaFoldDB" id="A0A0U2N390"/>
<keyword evidence="2 3" id="KW-0378">Hydrolase</keyword>
<dbReference type="PROSITE" id="PS00893">
    <property type="entry name" value="NUDIX_BOX"/>
    <property type="match status" value="1"/>
</dbReference>
<dbReference type="RefSeq" id="WP_058380797.1">
    <property type="nucleotide sequence ID" value="NZ_CP013659.2"/>
</dbReference>